<reference evidence="1" key="1">
    <citation type="submission" date="2020-05" db="EMBL/GenBank/DDBJ databases">
        <title>Large-scale comparative analyses of tick genomes elucidate their genetic diversity and vector capacities.</title>
        <authorList>
            <person name="Jia N."/>
            <person name="Wang J."/>
            <person name="Shi W."/>
            <person name="Du L."/>
            <person name="Sun Y."/>
            <person name="Zhan W."/>
            <person name="Jiang J."/>
            <person name="Wang Q."/>
            <person name="Zhang B."/>
            <person name="Ji P."/>
            <person name="Sakyi L.B."/>
            <person name="Cui X."/>
            <person name="Yuan T."/>
            <person name="Jiang B."/>
            <person name="Yang W."/>
            <person name="Lam T.T.-Y."/>
            <person name="Chang Q."/>
            <person name="Ding S."/>
            <person name="Wang X."/>
            <person name="Zhu J."/>
            <person name="Ruan X."/>
            <person name="Zhao L."/>
            <person name="Wei J."/>
            <person name="Que T."/>
            <person name="Du C."/>
            <person name="Cheng J."/>
            <person name="Dai P."/>
            <person name="Han X."/>
            <person name="Huang E."/>
            <person name="Gao Y."/>
            <person name="Liu J."/>
            <person name="Shao H."/>
            <person name="Ye R."/>
            <person name="Li L."/>
            <person name="Wei W."/>
            <person name="Wang X."/>
            <person name="Wang C."/>
            <person name="Yang T."/>
            <person name="Huo Q."/>
            <person name="Li W."/>
            <person name="Guo W."/>
            <person name="Chen H."/>
            <person name="Zhou L."/>
            <person name="Ni X."/>
            <person name="Tian J."/>
            <person name="Zhou Y."/>
            <person name="Sheng Y."/>
            <person name="Liu T."/>
            <person name="Pan Y."/>
            <person name="Xia L."/>
            <person name="Li J."/>
            <person name="Zhao F."/>
            <person name="Cao W."/>
        </authorList>
    </citation>
    <scope>NUCLEOTIDE SEQUENCE</scope>
    <source>
        <strain evidence="1">Dsil-2018</strain>
    </source>
</reference>
<name>A0ACB8E3H5_DERSI</name>
<dbReference type="Proteomes" id="UP000821865">
    <property type="component" value="Chromosome 1"/>
</dbReference>
<sequence>MVLLTLSLQAERWPCDGSVWSLRSEQSTPSCESSTLDVLKLDTDELAVSLWVVQSVLCERSVGRRAELLGYFVRLAQQLQQLGNLHCACAIVSALQSAPLFRLTKTWAQVI</sequence>
<comment type="caution">
    <text evidence="1">The sequence shown here is derived from an EMBL/GenBank/DDBJ whole genome shotgun (WGS) entry which is preliminary data.</text>
</comment>
<evidence type="ECO:0000313" key="1">
    <source>
        <dbReference type="EMBL" id="KAH7980879.1"/>
    </source>
</evidence>
<protein>
    <submittedName>
        <fullName evidence="1">Uncharacterized protein</fullName>
    </submittedName>
</protein>
<dbReference type="EMBL" id="CM023470">
    <property type="protein sequence ID" value="KAH7980879.1"/>
    <property type="molecule type" value="Genomic_DNA"/>
</dbReference>
<keyword evidence="2" id="KW-1185">Reference proteome</keyword>
<accession>A0ACB8E3H5</accession>
<organism evidence="1 2">
    <name type="scientific">Dermacentor silvarum</name>
    <name type="common">Tick</name>
    <dbReference type="NCBI Taxonomy" id="543639"/>
    <lineage>
        <taxon>Eukaryota</taxon>
        <taxon>Metazoa</taxon>
        <taxon>Ecdysozoa</taxon>
        <taxon>Arthropoda</taxon>
        <taxon>Chelicerata</taxon>
        <taxon>Arachnida</taxon>
        <taxon>Acari</taxon>
        <taxon>Parasitiformes</taxon>
        <taxon>Ixodida</taxon>
        <taxon>Ixodoidea</taxon>
        <taxon>Ixodidae</taxon>
        <taxon>Rhipicephalinae</taxon>
        <taxon>Dermacentor</taxon>
    </lineage>
</organism>
<evidence type="ECO:0000313" key="2">
    <source>
        <dbReference type="Proteomes" id="UP000821865"/>
    </source>
</evidence>
<proteinExistence type="predicted"/>
<gene>
    <name evidence="1" type="ORF">HPB49_019780</name>
</gene>